<comment type="caution">
    <text evidence="2">The sequence shown here is derived from an EMBL/GenBank/DDBJ whole genome shotgun (WGS) entry which is preliminary data.</text>
</comment>
<name>A0A6L2L2C4_TANCI</name>
<accession>A0A6L2L2C4</accession>
<feature type="region of interest" description="Disordered" evidence="1">
    <location>
        <begin position="296"/>
        <end position="316"/>
    </location>
</feature>
<organism evidence="2">
    <name type="scientific">Tanacetum cinerariifolium</name>
    <name type="common">Dalmatian daisy</name>
    <name type="synonym">Chrysanthemum cinerariifolium</name>
    <dbReference type="NCBI Taxonomy" id="118510"/>
    <lineage>
        <taxon>Eukaryota</taxon>
        <taxon>Viridiplantae</taxon>
        <taxon>Streptophyta</taxon>
        <taxon>Embryophyta</taxon>
        <taxon>Tracheophyta</taxon>
        <taxon>Spermatophyta</taxon>
        <taxon>Magnoliopsida</taxon>
        <taxon>eudicotyledons</taxon>
        <taxon>Gunneridae</taxon>
        <taxon>Pentapetalae</taxon>
        <taxon>asterids</taxon>
        <taxon>campanulids</taxon>
        <taxon>Asterales</taxon>
        <taxon>Asteraceae</taxon>
        <taxon>Asteroideae</taxon>
        <taxon>Anthemideae</taxon>
        <taxon>Anthemidinae</taxon>
        <taxon>Tanacetum</taxon>
    </lineage>
</organism>
<sequence>MEAHLAHNLPVQVNKIASSCEICSSPHDTRYCMENPEQVFVDYASSRTDKAGGKWLTFKPEKNNLGNTYNPSWKSHPNLRWRQPQNSQNNFSNPPNRYQPNGLFLNRPFNNNPQNYNNQSNLKGLVSNFMASQEARLSKFEADFKQQQSKMTNKIDTFLKVINDQMTGAHLSDMVKNPKTNGNPISLVLTGSLLSGCGMIHNELSNSAKIDLSKGWFGGGVVDLTSDEDPTDEDGDIKMGDSTGVSASLGGKIFSGGKKCQKSNIGDSDNTGDGGKIVGGTIRACGGIGERASEAKRSLVKSSEKLGEVFPGEAGK</sequence>
<gene>
    <name evidence="2" type="ORF">Tci_028001</name>
</gene>
<feature type="compositionally biased region" description="Basic and acidic residues" evidence="1">
    <location>
        <begin position="296"/>
        <end position="307"/>
    </location>
</feature>
<feature type="compositionally biased region" description="Polar residues" evidence="1">
    <location>
        <begin position="66"/>
        <end position="75"/>
    </location>
</feature>
<feature type="region of interest" description="Disordered" evidence="1">
    <location>
        <begin position="66"/>
        <end position="97"/>
    </location>
</feature>
<evidence type="ECO:0000313" key="2">
    <source>
        <dbReference type="EMBL" id="GEU56023.1"/>
    </source>
</evidence>
<protein>
    <submittedName>
        <fullName evidence="2">MAK10-like protein</fullName>
    </submittedName>
</protein>
<feature type="compositionally biased region" description="Low complexity" evidence="1">
    <location>
        <begin position="83"/>
        <end position="97"/>
    </location>
</feature>
<dbReference type="EMBL" id="BKCJ010003591">
    <property type="protein sequence ID" value="GEU56023.1"/>
    <property type="molecule type" value="Genomic_DNA"/>
</dbReference>
<reference evidence="2" key="1">
    <citation type="journal article" date="2019" name="Sci. Rep.">
        <title>Draft genome of Tanacetum cinerariifolium, the natural source of mosquito coil.</title>
        <authorList>
            <person name="Yamashiro T."/>
            <person name="Shiraishi A."/>
            <person name="Satake H."/>
            <person name="Nakayama K."/>
        </authorList>
    </citation>
    <scope>NUCLEOTIDE SEQUENCE</scope>
</reference>
<evidence type="ECO:0000256" key="1">
    <source>
        <dbReference type="SAM" id="MobiDB-lite"/>
    </source>
</evidence>
<dbReference type="AlphaFoldDB" id="A0A6L2L2C4"/>
<proteinExistence type="predicted"/>